<dbReference type="InterPro" id="IPR029044">
    <property type="entry name" value="Nucleotide-diphossugar_trans"/>
</dbReference>
<name>A0A1C3SZ20_KLEPN</name>
<reference evidence="1" key="1">
    <citation type="submission" date="2016-07" db="EMBL/GenBank/DDBJ databases">
        <authorList>
            <person name="Informatics P."/>
        </authorList>
    </citation>
    <scope>NUCLEOTIDE SEQUENCE</scope>
    <source>
        <strain evidence="1">KSB1_88</strain>
    </source>
</reference>
<dbReference type="GO" id="GO:0016740">
    <property type="term" value="F:transferase activity"/>
    <property type="evidence" value="ECO:0007669"/>
    <property type="project" value="UniProtKB-KW"/>
</dbReference>
<dbReference type="SUPFAM" id="SSF53448">
    <property type="entry name" value="Nucleotide-diphospho-sugar transferases"/>
    <property type="match status" value="1"/>
</dbReference>
<reference evidence="1" key="2">
    <citation type="submission" date="2016-08" db="EMBL/GenBank/DDBJ databases">
        <title>Klebsiella loci capsule.</title>
        <authorList>
            <person name="Holt K.E."/>
            <person name="Thomson N.R."/>
        </authorList>
    </citation>
    <scope>NUCLEOTIDE SEQUENCE</scope>
    <source>
        <strain evidence="1">KSB1_88</strain>
    </source>
</reference>
<protein>
    <submittedName>
        <fullName evidence="1">Glycosyltransferase</fullName>
    </submittedName>
</protein>
<organism evidence="1">
    <name type="scientific">Klebsiella pneumoniae</name>
    <dbReference type="NCBI Taxonomy" id="573"/>
    <lineage>
        <taxon>Bacteria</taxon>
        <taxon>Pseudomonadati</taxon>
        <taxon>Pseudomonadota</taxon>
        <taxon>Gammaproteobacteria</taxon>
        <taxon>Enterobacterales</taxon>
        <taxon>Enterobacteriaceae</taxon>
        <taxon>Klebsiella/Raoultella group</taxon>
        <taxon>Klebsiella</taxon>
        <taxon>Klebsiella pneumoniae complex</taxon>
    </lineage>
</organism>
<proteinExistence type="predicted"/>
<accession>A0A1C3SZ20</accession>
<keyword evidence="1" id="KW-0808">Transferase</keyword>
<evidence type="ECO:0000313" key="1">
    <source>
        <dbReference type="EMBL" id="SCA95884.1"/>
    </source>
</evidence>
<gene>
    <name evidence="1" type="primary">wcuT</name>
    <name evidence="1" type="synonym">KL135_00012</name>
</gene>
<dbReference type="AlphaFoldDB" id="A0A1C3SZ20"/>
<dbReference type="EMBL" id="LT603711">
    <property type="protein sequence ID" value="SCA95884.1"/>
    <property type="molecule type" value="Genomic_DNA"/>
</dbReference>
<sequence>MKNRILVVLYGKEPSESVTLQSLLNVHECNSALTIYNNGPANIDENDLVINKLLLCFSSVDIVQDLSNKPLSVLYNNFLNRDGDRFFLFDDDTNVPNGYLSCSEENIDVRIPIIRTSANEIMYPKIGSKVITSECIVPEDVFIYSIGSGLVIYKSLVELFTKLNLKLFDERYALYGVDVSLFRRIMKVKESGEQVVIKVEKEMIHSLSRIDESPSSFRLRERLIDNVITLRHYPKSKTSSIVFFMKMFMKRLFMFRFKEVFLMFNILIKGKHPRCDKI</sequence>